<comment type="subunit">
    <text evidence="8">Homotetramer.</text>
</comment>
<comment type="cofactor">
    <cofactor evidence="1 8">
        <name>Mg(2+)</name>
        <dbReference type="ChEBI" id="CHEBI:18420"/>
    </cofactor>
</comment>
<keyword evidence="14" id="KW-1185">Reference proteome</keyword>
<dbReference type="PRINTS" id="PR01243">
    <property type="entry name" value="NUCDPKINASE"/>
</dbReference>
<keyword evidence="8" id="KW-0597">Phosphoprotein</keyword>
<evidence type="ECO:0000313" key="13">
    <source>
        <dbReference type="EMBL" id="GGH72199.1"/>
    </source>
</evidence>
<evidence type="ECO:0000256" key="5">
    <source>
        <dbReference type="ARBA" id="ARBA00022777"/>
    </source>
</evidence>
<evidence type="ECO:0000256" key="6">
    <source>
        <dbReference type="ARBA" id="ARBA00022840"/>
    </source>
</evidence>
<dbReference type="Proteomes" id="UP000605427">
    <property type="component" value="Unassembled WGS sequence"/>
</dbReference>
<feature type="binding site" evidence="8 9">
    <location>
        <position position="57"/>
    </location>
    <ligand>
        <name>ATP</name>
        <dbReference type="ChEBI" id="CHEBI:30616"/>
    </ligand>
</feature>
<gene>
    <name evidence="8 13" type="primary">ndk</name>
    <name evidence="13" type="ORF">GCM10007362_10070</name>
</gene>
<dbReference type="InterPro" id="IPR034907">
    <property type="entry name" value="NDK-like_dom"/>
</dbReference>
<keyword evidence="3 8" id="KW-0808">Transferase</keyword>
<feature type="binding site" evidence="8 9">
    <location>
        <position position="9"/>
    </location>
    <ligand>
        <name>ATP</name>
        <dbReference type="ChEBI" id="CHEBI:30616"/>
    </ligand>
</feature>
<evidence type="ECO:0000256" key="1">
    <source>
        <dbReference type="ARBA" id="ARBA00001946"/>
    </source>
</evidence>
<comment type="similarity">
    <text evidence="2 8 9 10">Belongs to the NDK family.</text>
</comment>
<proteinExistence type="inferred from homology"/>
<dbReference type="SMART" id="SM00562">
    <property type="entry name" value="NDK"/>
    <property type="match status" value="1"/>
</dbReference>
<evidence type="ECO:0000256" key="2">
    <source>
        <dbReference type="ARBA" id="ARBA00008142"/>
    </source>
</evidence>
<evidence type="ECO:0000256" key="10">
    <source>
        <dbReference type="RuleBase" id="RU004011"/>
    </source>
</evidence>
<evidence type="ECO:0000259" key="12">
    <source>
        <dbReference type="SMART" id="SM00562"/>
    </source>
</evidence>
<dbReference type="PANTHER" id="PTHR11349">
    <property type="entry name" value="NUCLEOSIDE DIPHOSPHATE KINASE"/>
    <property type="match status" value="1"/>
</dbReference>
<comment type="catalytic activity">
    <reaction evidence="8 11">
        <text>a 2'-deoxyribonucleoside 5'-diphosphate + ATP = a 2'-deoxyribonucleoside 5'-triphosphate + ADP</text>
        <dbReference type="Rhea" id="RHEA:44640"/>
        <dbReference type="ChEBI" id="CHEBI:30616"/>
        <dbReference type="ChEBI" id="CHEBI:61560"/>
        <dbReference type="ChEBI" id="CHEBI:73316"/>
        <dbReference type="ChEBI" id="CHEBI:456216"/>
        <dbReference type="EC" id="2.7.4.6"/>
    </reaction>
</comment>
<dbReference type="HAMAP" id="MF_00451">
    <property type="entry name" value="NDP_kinase"/>
    <property type="match status" value="1"/>
</dbReference>
<name>A0ABQ1ZQG3_9BACL</name>
<dbReference type="PROSITE" id="PS00469">
    <property type="entry name" value="NDPK"/>
    <property type="match status" value="1"/>
</dbReference>
<evidence type="ECO:0000313" key="14">
    <source>
        <dbReference type="Proteomes" id="UP000605427"/>
    </source>
</evidence>
<dbReference type="CDD" id="cd04413">
    <property type="entry name" value="NDPk_I"/>
    <property type="match status" value="1"/>
</dbReference>
<feature type="binding site" evidence="8 9">
    <location>
        <position position="91"/>
    </location>
    <ligand>
        <name>ATP</name>
        <dbReference type="ChEBI" id="CHEBI:30616"/>
    </ligand>
</feature>
<comment type="subcellular location">
    <subcellularLocation>
        <location evidence="8">Cytoplasm</location>
    </subcellularLocation>
</comment>
<dbReference type="Pfam" id="PF00334">
    <property type="entry name" value="NDK"/>
    <property type="match status" value="1"/>
</dbReference>
<dbReference type="RefSeq" id="WP_037289254.1">
    <property type="nucleotide sequence ID" value="NZ_BMDD01000001.1"/>
</dbReference>
<keyword evidence="8" id="KW-0479">Metal-binding</keyword>
<dbReference type="InterPro" id="IPR001564">
    <property type="entry name" value="Nucleoside_diP_kinase"/>
</dbReference>
<dbReference type="NCBIfam" id="NF001908">
    <property type="entry name" value="PRK00668.1"/>
    <property type="match status" value="1"/>
</dbReference>
<keyword evidence="6 8" id="KW-0067">ATP-binding</keyword>
<feature type="active site" description="Pros-phosphohistidine intermediate" evidence="8 9">
    <location>
        <position position="115"/>
    </location>
</feature>
<dbReference type="InterPro" id="IPR023005">
    <property type="entry name" value="Nucleoside_diP_kinase_AS"/>
</dbReference>
<evidence type="ECO:0000256" key="3">
    <source>
        <dbReference type="ARBA" id="ARBA00022679"/>
    </source>
</evidence>
<feature type="domain" description="Nucleoside diphosphate kinase-like" evidence="12">
    <location>
        <begin position="1"/>
        <end position="138"/>
    </location>
</feature>
<dbReference type="Gene3D" id="3.30.70.141">
    <property type="entry name" value="Nucleoside diphosphate kinase-like domain"/>
    <property type="match status" value="1"/>
</dbReference>
<evidence type="ECO:0000256" key="4">
    <source>
        <dbReference type="ARBA" id="ARBA00022741"/>
    </source>
</evidence>
<dbReference type="EMBL" id="BMDD01000001">
    <property type="protein sequence ID" value="GGH72199.1"/>
    <property type="molecule type" value="Genomic_DNA"/>
</dbReference>
<sequence length="147" mass="16436">MERTFLMVKPDGVQRGLVGRIVSRFEDKGFKLVAGKFMQISEEQAKRHYAEHEGKPFFGELVEFITSGPVFAMVWEGDDVIALSRIVMGKTKVTEALPGTIRGDFAAHTPFNLIHGSDGPESAAREIANFFTEAEQLDYDKAVARWI</sequence>
<keyword evidence="8" id="KW-0460">Magnesium</keyword>
<keyword evidence="7 8" id="KW-0546">Nucleotide metabolism</keyword>
<comment type="catalytic activity">
    <reaction evidence="8">
        <text>a ribonucleoside 5'-diphosphate + ATP = a ribonucleoside 5'-triphosphate + ADP</text>
        <dbReference type="Rhea" id="RHEA:18113"/>
        <dbReference type="ChEBI" id="CHEBI:30616"/>
        <dbReference type="ChEBI" id="CHEBI:57930"/>
        <dbReference type="ChEBI" id="CHEBI:61557"/>
        <dbReference type="ChEBI" id="CHEBI:456216"/>
        <dbReference type="EC" id="2.7.4.6"/>
    </reaction>
</comment>
<keyword evidence="5 8" id="KW-0418">Kinase</keyword>
<feature type="binding site" evidence="8 9">
    <location>
        <position position="112"/>
    </location>
    <ligand>
        <name>ATP</name>
        <dbReference type="ChEBI" id="CHEBI:30616"/>
    </ligand>
</feature>
<accession>A0ABQ1ZQG3</accession>
<comment type="caution">
    <text evidence="13">The sequence shown here is derived from an EMBL/GenBank/DDBJ whole genome shotgun (WGS) entry which is preliminary data.</text>
</comment>
<organism evidence="13 14">
    <name type="scientific">Saccharibacillus endophyticus</name>
    <dbReference type="NCBI Taxonomy" id="2060666"/>
    <lineage>
        <taxon>Bacteria</taxon>
        <taxon>Bacillati</taxon>
        <taxon>Bacillota</taxon>
        <taxon>Bacilli</taxon>
        <taxon>Bacillales</taxon>
        <taxon>Paenibacillaceae</taxon>
        <taxon>Saccharibacillus</taxon>
    </lineage>
</organism>
<keyword evidence="4 8" id="KW-0547">Nucleotide-binding</keyword>
<comment type="function">
    <text evidence="8">Major role in the synthesis of nucleoside triphosphates other than ATP. The ATP gamma phosphate is transferred to the NDP beta phosphate via a ping-pong mechanism, using a phosphorylated active-site intermediate.</text>
</comment>
<dbReference type="PROSITE" id="PS51374">
    <property type="entry name" value="NDPK_LIKE"/>
    <property type="match status" value="1"/>
</dbReference>
<keyword evidence="8" id="KW-0963">Cytoplasm</keyword>
<protein>
    <recommendedName>
        <fullName evidence="8 11">Nucleoside diphosphate kinase</fullName>
        <shortName evidence="8">NDK</shortName>
        <shortName evidence="8">NDP kinase</shortName>
        <ecNumber evidence="8 11">2.7.4.6</ecNumber>
    </recommendedName>
    <alternativeName>
        <fullName evidence="8">Nucleoside-2-P kinase</fullName>
    </alternativeName>
</protein>
<feature type="binding site" evidence="8 9">
    <location>
        <position position="85"/>
    </location>
    <ligand>
        <name>ATP</name>
        <dbReference type="ChEBI" id="CHEBI:30616"/>
    </ligand>
</feature>
<reference evidence="14" key="1">
    <citation type="journal article" date="2019" name="Int. J. Syst. Evol. Microbiol.">
        <title>The Global Catalogue of Microorganisms (GCM) 10K type strain sequencing project: providing services to taxonomists for standard genome sequencing and annotation.</title>
        <authorList>
            <consortium name="The Broad Institute Genomics Platform"/>
            <consortium name="The Broad Institute Genome Sequencing Center for Infectious Disease"/>
            <person name="Wu L."/>
            <person name="Ma J."/>
        </authorList>
    </citation>
    <scope>NUCLEOTIDE SEQUENCE [LARGE SCALE GENOMIC DNA]</scope>
    <source>
        <strain evidence="14">CCM 8702</strain>
    </source>
</reference>
<dbReference type="InterPro" id="IPR036850">
    <property type="entry name" value="NDK-like_dom_sf"/>
</dbReference>
<evidence type="ECO:0000256" key="8">
    <source>
        <dbReference type="HAMAP-Rule" id="MF_00451"/>
    </source>
</evidence>
<evidence type="ECO:0000256" key="7">
    <source>
        <dbReference type="ARBA" id="ARBA00023080"/>
    </source>
</evidence>
<evidence type="ECO:0000256" key="11">
    <source>
        <dbReference type="RuleBase" id="RU004013"/>
    </source>
</evidence>
<dbReference type="GO" id="GO:0016301">
    <property type="term" value="F:kinase activity"/>
    <property type="evidence" value="ECO:0007669"/>
    <property type="project" value="UniProtKB-KW"/>
</dbReference>
<dbReference type="EC" id="2.7.4.6" evidence="8 11"/>
<feature type="binding site" evidence="8 9">
    <location>
        <position position="102"/>
    </location>
    <ligand>
        <name>ATP</name>
        <dbReference type="ChEBI" id="CHEBI:30616"/>
    </ligand>
</feature>
<dbReference type="SUPFAM" id="SSF54919">
    <property type="entry name" value="Nucleoside diphosphate kinase, NDK"/>
    <property type="match status" value="1"/>
</dbReference>
<evidence type="ECO:0000256" key="9">
    <source>
        <dbReference type="PROSITE-ProRule" id="PRU00706"/>
    </source>
</evidence>